<name>A0A0P0XX92_ORYSJ</name>
<dbReference type="Gramene" id="Os10t0550775-00">
    <property type="protein sequence ID" value="Os10t0550775-00"/>
    <property type="gene ID" value="Os10g0550775"/>
</dbReference>
<reference evidence="1 2" key="3">
    <citation type="journal article" date="2013" name="Rice">
        <title>Improvement of the Oryza sativa Nipponbare reference genome using next generation sequence and optical map data.</title>
        <authorList>
            <person name="Kawahara Y."/>
            <person name="de la Bastide M."/>
            <person name="Hamilton J.P."/>
            <person name="Kanamori H."/>
            <person name="McCombie W.R."/>
            <person name="Ouyang S."/>
            <person name="Schwartz D.C."/>
            <person name="Tanaka T."/>
            <person name="Wu J."/>
            <person name="Zhou S."/>
            <person name="Childs K.L."/>
            <person name="Davidson R.M."/>
            <person name="Lin H."/>
            <person name="Quesada-Ocampo L."/>
            <person name="Vaillancourt B."/>
            <person name="Sakai H."/>
            <person name="Lee S.S."/>
            <person name="Kim J."/>
            <person name="Numa H."/>
            <person name="Itoh T."/>
            <person name="Buell C.R."/>
            <person name="Matsumoto T."/>
        </authorList>
    </citation>
    <scope>NUCLEOTIDE SEQUENCE [LARGE SCALE GENOMIC DNA]</scope>
    <source>
        <strain evidence="2">cv. Nipponbare</strain>
    </source>
</reference>
<reference evidence="2" key="1">
    <citation type="journal article" date="2005" name="Nature">
        <title>The map-based sequence of the rice genome.</title>
        <authorList>
            <consortium name="International rice genome sequencing project (IRGSP)"/>
            <person name="Matsumoto T."/>
            <person name="Wu J."/>
            <person name="Kanamori H."/>
            <person name="Katayose Y."/>
            <person name="Fujisawa M."/>
            <person name="Namiki N."/>
            <person name="Mizuno H."/>
            <person name="Yamamoto K."/>
            <person name="Antonio B.A."/>
            <person name="Baba T."/>
            <person name="Sakata K."/>
            <person name="Nagamura Y."/>
            <person name="Aoki H."/>
            <person name="Arikawa K."/>
            <person name="Arita K."/>
            <person name="Bito T."/>
            <person name="Chiden Y."/>
            <person name="Fujitsuka N."/>
            <person name="Fukunaka R."/>
            <person name="Hamada M."/>
            <person name="Harada C."/>
            <person name="Hayashi A."/>
            <person name="Hijishita S."/>
            <person name="Honda M."/>
            <person name="Hosokawa S."/>
            <person name="Ichikawa Y."/>
            <person name="Idonuma A."/>
            <person name="Iijima M."/>
            <person name="Ikeda M."/>
            <person name="Ikeno M."/>
            <person name="Ito K."/>
            <person name="Ito S."/>
            <person name="Ito T."/>
            <person name="Ito Y."/>
            <person name="Ito Y."/>
            <person name="Iwabuchi A."/>
            <person name="Kamiya K."/>
            <person name="Karasawa W."/>
            <person name="Kurita K."/>
            <person name="Katagiri S."/>
            <person name="Kikuta A."/>
            <person name="Kobayashi H."/>
            <person name="Kobayashi N."/>
            <person name="Machita K."/>
            <person name="Maehara T."/>
            <person name="Masukawa M."/>
            <person name="Mizubayashi T."/>
            <person name="Mukai Y."/>
            <person name="Nagasaki H."/>
            <person name="Nagata Y."/>
            <person name="Naito S."/>
            <person name="Nakashima M."/>
            <person name="Nakama Y."/>
            <person name="Nakamichi Y."/>
            <person name="Nakamura M."/>
            <person name="Meguro A."/>
            <person name="Negishi M."/>
            <person name="Ohta I."/>
            <person name="Ohta T."/>
            <person name="Okamoto M."/>
            <person name="Ono N."/>
            <person name="Saji S."/>
            <person name="Sakaguchi M."/>
            <person name="Sakai K."/>
            <person name="Shibata M."/>
            <person name="Shimokawa T."/>
            <person name="Song J."/>
            <person name="Takazaki Y."/>
            <person name="Terasawa K."/>
            <person name="Tsugane M."/>
            <person name="Tsuji K."/>
            <person name="Ueda S."/>
            <person name="Waki K."/>
            <person name="Yamagata H."/>
            <person name="Yamamoto M."/>
            <person name="Yamamoto S."/>
            <person name="Yamane H."/>
            <person name="Yoshiki S."/>
            <person name="Yoshihara R."/>
            <person name="Yukawa K."/>
            <person name="Zhong H."/>
            <person name="Yano M."/>
            <person name="Yuan Q."/>
            <person name="Ouyang S."/>
            <person name="Liu J."/>
            <person name="Jones K.M."/>
            <person name="Gansberger K."/>
            <person name="Moffat K."/>
            <person name="Hill J."/>
            <person name="Bera J."/>
            <person name="Fadrosh D."/>
            <person name="Jin S."/>
            <person name="Johri S."/>
            <person name="Kim M."/>
            <person name="Overton L."/>
            <person name="Reardon M."/>
            <person name="Tsitrin T."/>
            <person name="Vuong H."/>
            <person name="Weaver B."/>
            <person name="Ciecko A."/>
            <person name="Tallon L."/>
            <person name="Jackson J."/>
            <person name="Pai G."/>
            <person name="Aken S.V."/>
            <person name="Utterback T."/>
            <person name="Reidmuller S."/>
            <person name="Feldblyum T."/>
            <person name="Hsiao J."/>
            <person name="Zismann V."/>
            <person name="Iobst S."/>
            <person name="de Vazeille A.R."/>
            <person name="Buell C.R."/>
            <person name="Ying K."/>
            <person name="Li Y."/>
            <person name="Lu T."/>
            <person name="Huang Y."/>
            <person name="Zhao Q."/>
            <person name="Feng Q."/>
            <person name="Zhang L."/>
            <person name="Zhu J."/>
            <person name="Weng Q."/>
            <person name="Mu J."/>
            <person name="Lu Y."/>
            <person name="Fan D."/>
            <person name="Liu Y."/>
            <person name="Guan J."/>
            <person name="Zhang Y."/>
            <person name="Yu S."/>
            <person name="Liu X."/>
            <person name="Zhang Y."/>
            <person name="Hong G."/>
            <person name="Han B."/>
            <person name="Choisne N."/>
            <person name="Demange N."/>
            <person name="Orjeda G."/>
            <person name="Samain S."/>
            <person name="Cattolico L."/>
            <person name="Pelletier E."/>
            <person name="Couloux A."/>
            <person name="Segurens B."/>
            <person name="Wincker P."/>
            <person name="D'Hont A."/>
            <person name="Scarpelli C."/>
            <person name="Weissenbach J."/>
            <person name="Salanoubat M."/>
            <person name="Quetier F."/>
            <person name="Yu Y."/>
            <person name="Kim H.R."/>
            <person name="Rambo T."/>
            <person name="Currie J."/>
            <person name="Collura K."/>
            <person name="Luo M."/>
            <person name="Yang T."/>
            <person name="Ammiraju J.S.S."/>
            <person name="Engler F."/>
            <person name="Soderlund C."/>
            <person name="Wing R.A."/>
            <person name="Palmer L.E."/>
            <person name="de la Bastide M."/>
            <person name="Spiegel L."/>
            <person name="Nascimento L."/>
            <person name="Zutavern T."/>
            <person name="O'Shaughnessy A."/>
            <person name="Dike S."/>
            <person name="Dedhia N."/>
            <person name="Preston R."/>
            <person name="Balija V."/>
            <person name="McCombie W.R."/>
            <person name="Chow T."/>
            <person name="Chen H."/>
            <person name="Chung M."/>
            <person name="Chen C."/>
            <person name="Shaw J."/>
            <person name="Wu H."/>
            <person name="Hsiao K."/>
            <person name="Chao Y."/>
            <person name="Chu M."/>
            <person name="Cheng C."/>
            <person name="Hour A."/>
            <person name="Lee P."/>
            <person name="Lin S."/>
            <person name="Lin Y."/>
            <person name="Liou J."/>
            <person name="Liu S."/>
            <person name="Hsing Y."/>
            <person name="Raghuvanshi S."/>
            <person name="Mohanty A."/>
            <person name="Bharti A.K."/>
            <person name="Gaur A."/>
            <person name="Gupta V."/>
            <person name="Kumar D."/>
            <person name="Ravi V."/>
            <person name="Vij S."/>
            <person name="Kapur A."/>
            <person name="Khurana P."/>
            <person name="Khurana P."/>
            <person name="Khurana J.P."/>
            <person name="Tyagi A.K."/>
            <person name="Gaikwad K."/>
            <person name="Singh A."/>
            <person name="Dalal V."/>
            <person name="Srivastava S."/>
            <person name="Dixit A."/>
            <person name="Pal A.K."/>
            <person name="Ghazi I.A."/>
            <person name="Yadav M."/>
            <person name="Pandit A."/>
            <person name="Bhargava A."/>
            <person name="Sureshbabu K."/>
            <person name="Batra K."/>
            <person name="Sharma T.R."/>
            <person name="Mohapatra T."/>
            <person name="Singh N.K."/>
            <person name="Messing J."/>
            <person name="Nelson A.B."/>
            <person name="Fuks G."/>
            <person name="Kavchok S."/>
            <person name="Keizer G."/>
            <person name="Linton E."/>
            <person name="Llaca V."/>
            <person name="Song R."/>
            <person name="Tanyolac B."/>
            <person name="Young S."/>
            <person name="Ho-Il K."/>
            <person name="Hahn J.H."/>
            <person name="Sangsakoo G."/>
            <person name="Vanavichit A."/>
            <person name="de Mattos Luiz.A.T."/>
            <person name="Zimmer P.D."/>
            <person name="Malone G."/>
            <person name="Dellagostin O."/>
            <person name="de Oliveira A.C."/>
            <person name="Bevan M."/>
            <person name="Bancroft I."/>
            <person name="Minx P."/>
            <person name="Cordum H."/>
            <person name="Wilson R."/>
            <person name="Cheng Z."/>
            <person name="Jin W."/>
            <person name="Jiang J."/>
            <person name="Leong S.A."/>
            <person name="Iwama H."/>
            <person name="Gojobori T."/>
            <person name="Itoh T."/>
            <person name="Niimura Y."/>
            <person name="Fujii Y."/>
            <person name="Habara T."/>
            <person name="Sakai H."/>
            <person name="Sato Y."/>
            <person name="Wilson G."/>
            <person name="Kumar K."/>
            <person name="McCouch S."/>
            <person name="Juretic N."/>
            <person name="Hoen D."/>
            <person name="Wright S."/>
            <person name="Bruskiewich R."/>
            <person name="Bureau T."/>
            <person name="Miyao A."/>
            <person name="Hirochika H."/>
            <person name="Nishikawa T."/>
            <person name="Kadowaki K."/>
            <person name="Sugiura M."/>
            <person name="Burr B."/>
            <person name="Sasaki T."/>
        </authorList>
    </citation>
    <scope>NUCLEOTIDE SEQUENCE [LARGE SCALE GENOMIC DNA]</scope>
    <source>
        <strain evidence="2">cv. Nipponbare</strain>
    </source>
</reference>
<evidence type="ECO:0000313" key="1">
    <source>
        <dbReference type="EMBL" id="BAT11955.1"/>
    </source>
</evidence>
<gene>
    <name evidence="1" type="ordered locus">Os10g0550775</name>
    <name evidence="1" type="ORF">OSNPB_100550775</name>
</gene>
<protein>
    <submittedName>
        <fullName evidence="1">Os10g0550775 protein</fullName>
    </submittedName>
</protein>
<evidence type="ECO:0000313" key="2">
    <source>
        <dbReference type="Proteomes" id="UP000059680"/>
    </source>
</evidence>
<dbReference type="EMBL" id="AP014966">
    <property type="protein sequence ID" value="BAT11955.1"/>
    <property type="molecule type" value="Genomic_DNA"/>
</dbReference>
<organism evidence="1 2">
    <name type="scientific">Oryza sativa subsp. japonica</name>
    <name type="common">Rice</name>
    <dbReference type="NCBI Taxonomy" id="39947"/>
    <lineage>
        <taxon>Eukaryota</taxon>
        <taxon>Viridiplantae</taxon>
        <taxon>Streptophyta</taxon>
        <taxon>Embryophyta</taxon>
        <taxon>Tracheophyta</taxon>
        <taxon>Spermatophyta</taxon>
        <taxon>Magnoliopsida</taxon>
        <taxon>Liliopsida</taxon>
        <taxon>Poales</taxon>
        <taxon>Poaceae</taxon>
        <taxon>BOP clade</taxon>
        <taxon>Oryzoideae</taxon>
        <taxon>Oryzeae</taxon>
        <taxon>Oryzinae</taxon>
        <taxon>Oryza</taxon>
        <taxon>Oryza sativa</taxon>
    </lineage>
</organism>
<feature type="non-terminal residue" evidence="1">
    <location>
        <position position="1"/>
    </location>
</feature>
<dbReference type="InParanoid" id="A0A0P0XX92"/>
<reference evidence="1 2" key="2">
    <citation type="journal article" date="2013" name="Plant Cell Physiol.">
        <title>Rice Annotation Project Database (RAP-DB): an integrative and interactive database for rice genomics.</title>
        <authorList>
            <person name="Sakai H."/>
            <person name="Lee S.S."/>
            <person name="Tanaka T."/>
            <person name="Numa H."/>
            <person name="Kim J."/>
            <person name="Kawahara Y."/>
            <person name="Wakimoto H."/>
            <person name="Yang C.C."/>
            <person name="Iwamoto M."/>
            <person name="Abe T."/>
            <person name="Yamada Y."/>
            <person name="Muto A."/>
            <person name="Inokuchi H."/>
            <person name="Ikemura T."/>
            <person name="Matsumoto T."/>
            <person name="Sasaki T."/>
            <person name="Itoh T."/>
        </authorList>
    </citation>
    <scope>NUCLEOTIDE SEQUENCE [LARGE SCALE GENOMIC DNA]</scope>
    <source>
        <strain evidence="2">cv. Nipponbare</strain>
    </source>
</reference>
<dbReference type="Proteomes" id="UP000059680">
    <property type="component" value="Chromosome 10"/>
</dbReference>
<dbReference type="PaxDb" id="39947-A0A0P0XX92"/>
<dbReference type="AlphaFoldDB" id="A0A0P0XX92"/>
<accession>A0A0P0XX92</accession>
<keyword evidence="2" id="KW-1185">Reference proteome</keyword>
<sequence length="46" mass="4568">LGCVLGDVGVAVHGAGGGVDGEVRLLHAIGLPEPRHGGPHVVLSHR</sequence>
<proteinExistence type="predicted"/>